<accession>A0A0F9TRL4</accession>
<evidence type="ECO:0000313" key="1">
    <source>
        <dbReference type="EMBL" id="KKN51746.1"/>
    </source>
</evidence>
<gene>
    <name evidence="1" type="ORF">LCGC14_0619230</name>
</gene>
<dbReference type="AlphaFoldDB" id="A0A0F9TRL4"/>
<name>A0A0F9TRL4_9ZZZZ</name>
<protein>
    <submittedName>
        <fullName evidence="1">Uncharacterized protein</fullName>
    </submittedName>
</protein>
<organism evidence="1">
    <name type="scientific">marine sediment metagenome</name>
    <dbReference type="NCBI Taxonomy" id="412755"/>
    <lineage>
        <taxon>unclassified sequences</taxon>
        <taxon>metagenomes</taxon>
        <taxon>ecological metagenomes</taxon>
    </lineage>
</organism>
<dbReference type="EMBL" id="LAZR01001049">
    <property type="protein sequence ID" value="KKN51746.1"/>
    <property type="molecule type" value="Genomic_DNA"/>
</dbReference>
<proteinExistence type="predicted"/>
<comment type="caution">
    <text evidence="1">The sequence shown here is derived from an EMBL/GenBank/DDBJ whole genome shotgun (WGS) entry which is preliminary data.</text>
</comment>
<reference evidence="1" key="1">
    <citation type="journal article" date="2015" name="Nature">
        <title>Complex archaea that bridge the gap between prokaryotes and eukaryotes.</title>
        <authorList>
            <person name="Spang A."/>
            <person name="Saw J.H."/>
            <person name="Jorgensen S.L."/>
            <person name="Zaremba-Niedzwiedzka K."/>
            <person name="Martijn J."/>
            <person name="Lind A.E."/>
            <person name="van Eijk R."/>
            <person name="Schleper C."/>
            <person name="Guy L."/>
            <person name="Ettema T.J."/>
        </authorList>
    </citation>
    <scope>NUCLEOTIDE SEQUENCE</scope>
</reference>
<sequence length="96" mass="10695">MSEIPRRQEISGYLQASLLDLEGAIYDGDLEELYMIEFLLTQNKAMYEALKEFVDCFSDETGYSNPSYEGVNRAIDALALADGDKPCEPPRSATCS</sequence>